<name>A0A2G8TEZ1_9BURK</name>
<keyword evidence="2" id="KW-1185">Reference proteome</keyword>
<dbReference type="InterPro" id="IPR002052">
    <property type="entry name" value="DNA_methylase_N6_adenine_CS"/>
</dbReference>
<dbReference type="Pfam" id="PF13651">
    <property type="entry name" value="EcoRI_methylase"/>
    <property type="match status" value="1"/>
</dbReference>
<dbReference type="GO" id="GO:0003676">
    <property type="term" value="F:nucleic acid binding"/>
    <property type="evidence" value="ECO:0007669"/>
    <property type="project" value="InterPro"/>
</dbReference>
<evidence type="ECO:0000313" key="1">
    <source>
        <dbReference type="EMBL" id="PIL44600.1"/>
    </source>
</evidence>
<keyword evidence="1" id="KW-0808">Transferase</keyword>
<dbReference type="GO" id="GO:0008168">
    <property type="term" value="F:methyltransferase activity"/>
    <property type="evidence" value="ECO:0007669"/>
    <property type="project" value="UniProtKB-KW"/>
</dbReference>
<dbReference type="OrthoDB" id="9774673at2"/>
<dbReference type="Proteomes" id="UP000230390">
    <property type="component" value="Unassembled WGS sequence"/>
</dbReference>
<comment type="caution">
    <text evidence="1">The sequence shown here is derived from an EMBL/GenBank/DDBJ whole genome shotgun (WGS) entry which is preliminary data.</text>
</comment>
<organism evidence="1 2">
    <name type="scientific">Massilia eurypsychrophila</name>
    <dbReference type="NCBI Taxonomy" id="1485217"/>
    <lineage>
        <taxon>Bacteria</taxon>
        <taxon>Pseudomonadati</taxon>
        <taxon>Pseudomonadota</taxon>
        <taxon>Betaproteobacteria</taxon>
        <taxon>Burkholderiales</taxon>
        <taxon>Oxalobacteraceae</taxon>
        <taxon>Telluria group</taxon>
        <taxon>Massilia</taxon>
    </lineage>
</organism>
<reference evidence="1 2" key="1">
    <citation type="submission" date="2017-10" db="EMBL/GenBank/DDBJ databases">
        <title>Massilia psychrophilum sp. nov., a novel purple-pigmented bacterium isolated from Tianshan glacier, Xinjiang Municipality, China.</title>
        <authorList>
            <person name="Wang H."/>
        </authorList>
    </citation>
    <scope>NUCLEOTIDE SEQUENCE [LARGE SCALE GENOMIC DNA]</scope>
    <source>
        <strain evidence="1 2">JCM 30074</strain>
    </source>
</reference>
<protein>
    <submittedName>
        <fullName evidence="1">Modification methylase</fullName>
    </submittedName>
</protein>
<dbReference type="EMBL" id="PDOC01000006">
    <property type="protein sequence ID" value="PIL44600.1"/>
    <property type="molecule type" value="Genomic_DNA"/>
</dbReference>
<sequence>MASNATLSARNGAALDEWYTQLPDIEAELRHYRAQFKGKVVFCNCDDPYESAFFKYFAMNFNHLGLKRLITTCYAGSPISGEQLPLLETAGLRNIPTPREPYKVVISEVPDLNDDGAIDLADVEYLLRHNANVMTPLTGGGDFRSTECVALLDEADIVVTNPPFSLFREYINLLIDHGKQFLVLGDQNGSKYSSIFPHIVANRLWFGYNNGGIKWFRVPNDYEIKTESRKKVVDGVKYQSMGRIYWYTNLETTRRHENMTLFKRYTPEEYPMYTNYSAIEVQKVAEIPMDYDGNMGVPITFLDKYNPEQFQIVGISTQLAEPMSRYAVKEDYMSKNGKVVGGTGKLFLPAANGKHEGVYERIIIKRIGAAS</sequence>
<dbReference type="PROSITE" id="PS00018">
    <property type="entry name" value="EF_HAND_1"/>
    <property type="match status" value="1"/>
</dbReference>
<dbReference type="AlphaFoldDB" id="A0A2G8TEZ1"/>
<gene>
    <name evidence="1" type="ORF">CR105_11785</name>
</gene>
<dbReference type="GO" id="GO:0032259">
    <property type="term" value="P:methylation"/>
    <property type="evidence" value="ECO:0007669"/>
    <property type="project" value="UniProtKB-KW"/>
</dbReference>
<proteinExistence type="predicted"/>
<accession>A0A2G8TEZ1</accession>
<keyword evidence="1" id="KW-0489">Methyltransferase</keyword>
<evidence type="ECO:0000313" key="2">
    <source>
        <dbReference type="Proteomes" id="UP000230390"/>
    </source>
</evidence>
<dbReference type="PROSITE" id="PS00092">
    <property type="entry name" value="N6_MTASE"/>
    <property type="match status" value="1"/>
</dbReference>
<dbReference type="RefSeq" id="WP_099788662.1">
    <property type="nucleotide sequence ID" value="NZ_JBHLYV010000004.1"/>
</dbReference>
<dbReference type="InterPro" id="IPR018247">
    <property type="entry name" value="EF_Hand_1_Ca_BS"/>
</dbReference>
<dbReference type="InterPro" id="IPR025247">
    <property type="entry name" value="EcoRI-like_methylase"/>
</dbReference>